<keyword evidence="2" id="KW-1185">Reference proteome</keyword>
<evidence type="ECO:0000313" key="2">
    <source>
        <dbReference type="Proteomes" id="UP000766486"/>
    </source>
</evidence>
<sequence>MCFNSFVRDRLQKLSSEFISMRMDKTLWQYIFGRYLAKVTRRPWKICSLHKIENNDNNINWKYKLSQHTPHQVITKTTPPPDFEFILSGS</sequence>
<dbReference type="EMBL" id="CABFNS010000710">
    <property type="protein sequence ID" value="VUC23627.1"/>
    <property type="molecule type" value="Genomic_DNA"/>
</dbReference>
<protein>
    <submittedName>
        <fullName evidence="1">Uncharacterized protein</fullName>
    </submittedName>
</protein>
<proteinExistence type="predicted"/>
<dbReference type="Proteomes" id="UP000766486">
    <property type="component" value="Unassembled WGS sequence"/>
</dbReference>
<reference evidence="1 2" key="1">
    <citation type="submission" date="2019-06" db="EMBL/GenBank/DDBJ databases">
        <authorList>
            <person name="Broberg M."/>
        </authorList>
    </citation>
    <scope>NUCLEOTIDE SEQUENCE [LARGE SCALE GENOMIC DNA]</scope>
</reference>
<name>A0ABY6TY32_BIOOC</name>
<evidence type="ECO:0000313" key="1">
    <source>
        <dbReference type="EMBL" id="VUC23627.1"/>
    </source>
</evidence>
<accession>A0ABY6TY32</accession>
<comment type="caution">
    <text evidence="1">The sequence shown here is derived from an EMBL/GenBank/DDBJ whole genome shotgun (WGS) entry which is preliminary data.</text>
</comment>
<organism evidence="1 2">
    <name type="scientific">Bionectria ochroleuca</name>
    <name type="common">Gliocladium roseum</name>
    <dbReference type="NCBI Taxonomy" id="29856"/>
    <lineage>
        <taxon>Eukaryota</taxon>
        <taxon>Fungi</taxon>
        <taxon>Dikarya</taxon>
        <taxon>Ascomycota</taxon>
        <taxon>Pezizomycotina</taxon>
        <taxon>Sordariomycetes</taxon>
        <taxon>Hypocreomycetidae</taxon>
        <taxon>Hypocreales</taxon>
        <taxon>Bionectriaceae</taxon>
        <taxon>Clonostachys</taxon>
    </lineage>
</organism>
<gene>
    <name evidence="1" type="ORF">CLO192961_LOCUS121709</name>
</gene>